<proteinExistence type="predicted"/>
<keyword evidence="4" id="KW-1185">Reference proteome</keyword>
<evidence type="ECO:0008006" key="5">
    <source>
        <dbReference type="Google" id="ProtNLM"/>
    </source>
</evidence>
<evidence type="ECO:0000313" key="4">
    <source>
        <dbReference type="Proteomes" id="UP000683507"/>
    </source>
</evidence>
<dbReference type="RefSeq" id="WP_258540518.1">
    <property type="nucleotide sequence ID" value="NZ_OU015584.1"/>
</dbReference>
<evidence type="ECO:0000256" key="2">
    <source>
        <dbReference type="SAM" id="SignalP"/>
    </source>
</evidence>
<dbReference type="SUPFAM" id="SSF52047">
    <property type="entry name" value="RNI-like"/>
    <property type="match status" value="2"/>
</dbReference>
<feature type="signal peptide" evidence="2">
    <location>
        <begin position="1"/>
        <end position="21"/>
    </location>
</feature>
<feature type="compositionally biased region" description="Polar residues" evidence="1">
    <location>
        <begin position="154"/>
        <end position="164"/>
    </location>
</feature>
<accession>A0A916NEU2</accession>
<dbReference type="AlphaFoldDB" id="A0A916NEU2"/>
<protein>
    <recommendedName>
        <fullName evidence="5">Leucine-rich repeat domain-containing protein</fullName>
    </recommendedName>
</protein>
<dbReference type="InterPro" id="IPR032675">
    <property type="entry name" value="LRR_dom_sf"/>
</dbReference>
<feature type="chain" id="PRO_5037412959" description="Leucine-rich repeat domain-containing protein" evidence="2">
    <location>
        <begin position="22"/>
        <end position="584"/>
    </location>
</feature>
<evidence type="ECO:0000256" key="1">
    <source>
        <dbReference type="SAM" id="MobiDB-lite"/>
    </source>
</evidence>
<reference evidence="3" key="1">
    <citation type="submission" date="2021-04" db="EMBL/GenBank/DDBJ databases">
        <authorList>
            <person name="Rodrigo-Torres L."/>
            <person name="Arahal R. D."/>
            <person name="Lucena T."/>
        </authorList>
    </citation>
    <scope>NUCLEOTIDE SEQUENCE</scope>
    <source>
        <strain evidence="3">AS29M-1</strain>
    </source>
</reference>
<dbReference type="Gene3D" id="3.80.10.10">
    <property type="entry name" value="Ribonuclease Inhibitor"/>
    <property type="match status" value="3"/>
</dbReference>
<feature type="compositionally biased region" description="Low complexity" evidence="1">
    <location>
        <begin position="165"/>
        <end position="187"/>
    </location>
</feature>
<gene>
    <name evidence="3" type="ORF">CRYO30217_00279</name>
</gene>
<evidence type="ECO:0000313" key="3">
    <source>
        <dbReference type="EMBL" id="CAG5077057.1"/>
    </source>
</evidence>
<name>A0A916NEU2_9FLAO</name>
<dbReference type="PANTHER" id="PTHR47186">
    <property type="entry name" value="LEUCINE-RICH REPEAT-CONTAINING PROTEIN 57"/>
    <property type="match status" value="1"/>
</dbReference>
<dbReference type="Proteomes" id="UP000683507">
    <property type="component" value="Chromosome"/>
</dbReference>
<feature type="region of interest" description="Disordered" evidence="1">
    <location>
        <begin position="154"/>
        <end position="191"/>
    </location>
</feature>
<dbReference type="KEGG" id="ptan:CRYO30217_00279"/>
<keyword evidence="2" id="KW-0732">Signal</keyword>
<organism evidence="3 4">
    <name type="scientific">Parvicella tangerina</name>
    <dbReference type="NCBI Taxonomy" id="2829795"/>
    <lineage>
        <taxon>Bacteria</taxon>
        <taxon>Pseudomonadati</taxon>
        <taxon>Bacteroidota</taxon>
        <taxon>Flavobacteriia</taxon>
        <taxon>Flavobacteriales</taxon>
        <taxon>Parvicellaceae</taxon>
        <taxon>Parvicella</taxon>
    </lineage>
</organism>
<sequence>MKIKTILFSLVLLPIIGAPFAQVYTSLAKAQLNPNSVKHLAPSDFDPTADGYVLTEFPNLEILDLSVAKNVSIVPLGFKKLSSLKYLNISHTEIGLLYPYIKKLPNLEVIVAISSSLRAKELNKISSKLGIEVITLQEDIPSIFEAPQASNNELDPLNTTALPENNSLTNNSSPTTSSIQPQQSVPQNEEEANENFSYKVYSIKEVNEQNAHSVRNVYVSFFGGDLERLIEFIPQLENLEKLRMGGEFSNFPEIPSAINSLQKLKYLEIITKDITDLPALKLPELDTLVLPPLSAIPTWVKKHQLKSLTIYAELAQIDWSLIPSTELEELKIICNYSTQTSGSSVSAPSIAGINQCKHLTSFELEMIRPEKRSIRVNSFELPDEIGELTELKKMIIKGVTISNNVDAISSLTKLEELYIRPKEIPASFKDLTNLKSFQNIHWLGEGISNSSIEGIKEVLPYWTQLEKLLICPKEGSIDLSSCKQIKKVFIDFGQSKSSSEITLPVDNNIQELSLKFSKVGVREWSINSKSLTSLHLFCQDQKNSLPKDLMAYKEQLTELRVYNTADPIDFSKEDFSNVSYFVVK</sequence>
<dbReference type="PANTHER" id="PTHR47186:SF61">
    <property type="entry name" value="LEUCINE-RICH REPEAT-CONTAINING PROTEIN 57-RELATED"/>
    <property type="match status" value="1"/>
</dbReference>
<dbReference type="EMBL" id="OU015584">
    <property type="protein sequence ID" value="CAG5077057.1"/>
    <property type="molecule type" value="Genomic_DNA"/>
</dbReference>